<dbReference type="EMBL" id="NGAF01000004">
    <property type="protein sequence ID" value="OXR45399.1"/>
    <property type="molecule type" value="Genomic_DNA"/>
</dbReference>
<protein>
    <recommendedName>
        <fullName evidence="2">Outer membrane channel protein CpnT-like N-terminal domain-containing protein</fullName>
    </recommendedName>
</protein>
<evidence type="ECO:0000256" key="1">
    <source>
        <dbReference type="SAM" id="MobiDB-lite"/>
    </source>
</evidence>
<reference evidence="3 4" key="1">
    <citation type="submission" date="2017-07" db="EMBL/GenBank/DDBJ databases">
        <title>First draft Genome Sequence of Nocardia cerradoensis isolated from human infection.</title>
        <authorList>
            <person name="Carrasco G."/>
        </authorList>
    </citation>
    <scope>NUCLEOTIDE SEQUENCE [LARGE SCALE GENOMIC DNA]</scope>
    <source>
        <strain evidence="3 4">CNM20130759</strain>
    </source>
</reference>
<dbReference type="InterPro" id="IPR057746">
    <property type="entry name" value="CpnT-like_N"/>
</dbReference>
<keyword evidence="4" id="KW-1185">Reference proteome</keyword>
<dbReference type="AlphaFoldDB" id="A0A231H973"/>
<feature type="compositionally biased region" description="Low complexity" evidence="1">
    <location>
        <begin position="328"/>
        <end position="340"/>
    </location>
</feature>
<feature type="compositionally biased region" description="Basic residues" evidence="1">
    <location>
        <begin position="642"/>
        <end position="655"/>
    </location>
</feature>
<evidence type="ECO:0000313" key="4">
    <source>
        <dbReference type="Proteomes" id="UP000215506"/>
    </source>
</evidence>
<feature type="compositionally biased region" description="Basic residues" evidence="1">
    <location>
        <begin position="678"/>
        <end position="690"/>
    </location>
</feature>
<organism evidence="3 4">
    <name type="scientific">Nocardia cerradoensis</name>
    <dbReference type="NCBI Taxonomy" id="85688"/>
    <lineage>
        <taxon>Bacteria</taxon>
        <taxon>Bacillati</taxon>
        <taxon>Actinomycetota</taxon>
        <taxon>Actinomycetes</taxon>
        <taxon>Mycobacteriales</taxon>
        <taxon>Nocardiaceae</taxon>
        <taxon>Nocardia</taxon>
    </lineage>
</organism>
<dbReference type="RefSeq" id="WP_094025364.1">
    <property type="nucleotide sequence ID" value="NZ_NGAF01000004.1"/>
</dbReference>
<feature type="region of interest" description="Disordered" evidence="1">
    <location>
        <begin position="742"/>
        <end position="821"/>
    </location>
</feature>
<feature type="compositionally biased region" description="Basic residues" evidence="1">
    <location>
        <begin position="787"/>
        <end position="802"/>
    </location>
</feature>
<feature type="compositionally biased region" description="Polar residues" evidence="1">
    <location>
        <begin position="409"/>
        <end position="418"/>
    </location>
</feature>
<comment type="caution">
    <text evidence="3">The sequence shown here is derived from an EMBL/GenBank/DDBJ whole genome shotgun (WGS) entry which is preliminary data.</text>
</comment>
<feature type="compositionally biased region" description="Basic and acidic residues" evidence="1">
    <location>
        <begin position="606"/>
        <end position="615"/>
    </location>
</feature>
<feature type="compositionally biased region" description="Low complexity" evidence="1">
    <location>
        <begin position="446"/>
        <end position="464"/>
    </location>
</feature>
<gene>
    <name evidence="3" type="ORF">B7C42_02524</name>
</gene>
<feature type="domain" description="Outer membrane channel protein CpnT-like N-terminal" evidence="2">
    <location>
        <begin position="9"/>
        <end position="152"/>
    </location>
</feature>
<accession>A0A231H973</accession>
<feature type="compositionally biased region" description="Basic and acidic residues" evidence="1">
    <location>
        <begin position="496"/>
        <end position="511"/>
    </location>
</feature>
<dbReference type="Pfam" id="PF25547">
    <property type="entry name" value="WXG100_2"/>
    <property type="match status" value="1"/>
</dbReference>
<feature type="compositionally biased region" description="Polar residues" evidence="1">
    <location>
        <begin position="755"/>
        <end position="768"/>
    </location>
</feature>
<feature type="compositionally biased region" description="Polar residues" evidence="1">
    <location>
        <begin position="367"/>
        <end position="377"/>
    </location>
</feature>
<evidence type="ECO:0000313" key="3">
    <source>
        <dbReference type="EMBL" id="OXR45399.1"/>
    </source>
</evidence>
<dbReference type="Proteomes" id="UP000215506">
    <property type="component" value="Unassembled WGS sequence"/>
</dbReference>
<feature type="compositionally biased region" description="Polar residues" evidence="1">
    <location>
        <begin position="309"/>
        <end position="326"/>
    </location>
</feature>
<evidence type="ECO:0000259" key="2">
    <source>
        <dbReference type="Pfam" id="PF25547"/>
    </source>
</evidence>
<sequence>MGIEIPTELQWVAKYVVGAGDWPKGDETAMRRLADGWDQLADALTEIQTDAGSVTTSALAAVDGKTHEAIKEFWDQVAGDKGLWPGLIEEVKGLSKDLDDTATDIEHTKYVIIATLVILAIQMIQAIATACTGIGAPAAAAEEAAAQVAARLTIRQIIKWLIQKISTRALAKAAIIGVTQGAGVDAGASLLQMAQGKRGGFTGEEVKGLFAESVSGAVGGAVGAKLGSDGLAKGLVDKAGSTAGKFAARTAADAVGGAVGSVAGTAASVPFGGKFEIDPTTLATSSVAGAAQGAVGQVHEGRTAPASHESGTTDAGDTSAQPSPHTSEPAPAGTETGTTAHNTDSAPAPDRSAQPDHGNGPPHHTENTAPQHNTPTMDGSPAPHTAGTENGPSGHPAPVEHSVPEQSPRPGSSLNWDTDSPAPAGTTHPGASETSPSHDSPPPDHAAPQHPDASSPPHDAPATTRPGTDQPGSPHSDPATPPSAAHPDSPAAAPDPSRHPDAGTPVGRHDSPSPQPDPAQPTATPHGSSVTRPQRRLPAATERRLRPRPPRQPRTPTPPRLRRRRRPPRWGRWDLSVQPVVKVRIDRTPQLTLRLTRIHRTPILDRQRRTSDPKPHRARTIPGPRATTREPTLPRRAGPSLRVRRHPRRARRPARSRIVTHPARPPPTTLRRALDRSRPHRHALRSRAAHAFRMTETGTRRTGIPPSRLSSDRPALPPMVRALRLRTELGHVSPPMCPVVVPHTRVTQKPRPTAPASNTRATTRSPHPTTVPMRNRPNQRGPTPTAARRRNRPQRRRSRPRTARVSTPRCTHTSPVTTTAG</sequence>
<proteinExistence type="predicted"/>
<feature type="compositionally biased region" description="Polar residues" evidence="1">
    <location>
        <begin position="810"/>
        <end position="821"/>
    </location>
</feature>
<feature type="compositionally biased region" description="Low complexity" evidence="1">
    <location>
        <begin position="473"/>
        <end position="495"/>
    </location>
</feature>
<feature type="region of interest" description="Disordered" evidence="1">
    <location>
        <begin position="606"/>
        <end position="715"/>
    </location>
</feature>
<feature type="region of interest" description="Disordered" evidence="1">
    <location>
        <begin position="293"/>
        <end position="567"/>
    </location>
</feature>
<name>A0A231H973_9NOCA</name>